<reference evidence="2" key="1">
    <citation type="submission" date="2020-10" db="EMBL/GenBank/DDBJ databases">
        <authorList>
            <person name="Gilroy R."/>
        </authorList>
    </citation>
    <scope>NUCLEOTIDE SEQUENCE</scope>
    <source>
        <strain evidence="2">CHK189-12415</strain>
    </source>
</reference>
<reference evidence="2" key="2">
    <citation type="journal article" date="2021" name="PeerJ">
        <title>Extensive microbial diversity within the chicken gut microbiome revealed by metagenomics and culture.</title>
        <authorList>
            <person name="Gilroy R."/>
            <person name="Ravi A."/>
            <person name="Getino M."/>
            <person name="Pursley I."/>
            <person name="Horton D.L."/>
            <person name="Alikhan N.F."/>
            <person name="Baker D."/>
            <person name="Gharbi K."/>
            <person name="Hall N."/>
            <person name="Watson M."/>
            <person name="Adriaenssens E.M."/>
            <person name="Foster-Nyarko E."/>
            <person name="Jarju S."/>
            <person name="Secka A."/>
            <person name="Antonio M."/>
            <person name="Oren A."/>
            <person name="Chaudhuri R.R."/>
            <person name="La Ragione R."/>
            <person name="Hildebrand F."/>
            <person name="Pallen M.J."/>
        </authorList>
    </citation>
    <scope>NUCLEOTIDE SEQUENCE</scope>
    <source>
        <strain evidence="2">CHK189-12415</strain>
    </source>
</reference>
<name>A0A9D1J5C7_9FIRM</name>
<protein>
    <submittedName>
        <fullName evidence="2">GNAT family N-acetyltransferase</fullName>
    </submittedName>
</protein>
<dbReference type="PROSITE" id="PS51186">
    <property type="entry name" value="GNAT"/>
    <property type="match status" value="1"/>
</dbReference>
<sequence length="146" mass="16900">MECIVKHFSQLTADELFLIYKLRVSVFVVEQNCPYQEVDDFDREAYHVFFRDEEGLQAYLRVLPGGTVFPEVSIGRVIAVKRRCGIGSRLLAEGIRTAKEKLHAKTIRIEAQTYAKPFYERAGFRQTSAEFLEDGIPHIEMRLELE</sequence>
<gene>
    <name evidence="2" type="ORF">IAB37_07610</name>
</gene>
<dbReference type="EMBL" id="DVHA01000245">
    <property type="protein sequence ID" value="HIR61420.1"/>
    <property type="molecule type" value="Genomic_DNA"/>
</dbReference>
<dbReference type="Proteomes" id="UP000824241">
    <property type="component" value="Unassembled WGS sequence"/>
</dbReference>
<evidence type="ECO:0000259" key="1">
    <source>
        <dbReference type="PROSITE" id="PS51186"/>
    </source>
</evidence>
<feature type="domain" description="N-acetyltransferase" evidence="1">
    <location>
        <begin position="6"/>
        <end position="146"/>
    </location>
</feature>
<dbReference type="Gene3D" id="3.40.630.30">
    <property type="match status" value="1"/>
</dbReference>
<dbReference type="AlphaFoldDB" id="A0A9D1J5C7"/>
<dbReference type="Pfam" id="PF13673">
    <property type="entry name" value="Acetyltransf_10"/>
    <property type="match status" value="1"/>
</dbReference>
<proteinExistence type="predicted"/>
<dbReference type="SUPFAM" id="SSF55729">
    <property type="entry name" value="Acyl-CoA N-acyltransferases (Nat)"/>
    <property type="match status" value="1"/>
</dbReference>
<accession>A0A9D1J5C7</accession>
<comment type="caution">
    <text evidence="2">The sequence shown here is derived from an EMBL/GenBank/DDBJ whole genome shotgun (WGS) entry which is preliminary data.</text>
</comment>
<evidence type="ECO:0000313" key="3">
    <source>
        <dbReference type="Proteomes" id="UP000824241"/>
    </source>
</evidence>
<evidence type="ECO:0000313" key="2">
    <source>
        <dbReference type="EMBL" id="HIR61420.1"/>
    </source>
</evidence>
<dbReference type="InterPro" id="IPR000182">
    <property type="entry name" value="GNAT_dom"/>
</dbReference>
<dbReference type="CDD" id="cd04301">
    <property type="entry name" value="NAT_SF"/>
    <property type="match status" value="1"/>
</dbReference>
<organism evidence="2 3">
    <name type="scientific">Candidatus Faecivivens stercoravium</name>
    <dbReference type="NCBI Taxonomy" id="2840803"/>
    <lineage>
        <taxon>Bacteria</taxon>
        <taxon>Bacillati</taxon>
        <taxon>Bacillota</taxon>
        <taxon>Clostridia</taxon>
        <taxon>Eubacteriales</taxon>
        <taxon>Oscillospiraceae</taxon>
        <taxon>Oscillospiraceae incertae sedis</taxon>
        <taxon>Candidatus Faecivivens</taxon>
    </lineage>
</organism>
<dbReference type="InterPro" id="IPR016181">
    <property type="entry name" value="Acyl_CoA_acyltransferase"/>
</dbReference>
<dbReference type="GO" id="GO:0016747">
    <property type="term" value="F:acyltransferase activity, transferring groups other than amino-acyl groups"/>
    <property type="evidence" value="ECO:0007669"/>
    <property type="project" value="InterPro"/>
</dbReference>